<dbReference type="Proteomes" id="UP001153709">
    <property type="component" value="Chromosome 3"/>
</dbReference>
<keyword evidence="7" id="KW-1185">Reference proteome</keyword>
<evidence type="ECO:0000259" key="3">
    <source>
        <dbReference type="SMART" id="SM01307"/>
    </source>
</evidence>
<dbReference type="SMART" id="SM01308">
    <property type="entry name" value="RICTOR_N"/>
    <property type="match status" value="1"/>
</dbReference>
<dbReference type="InterPro" id="IPR029451">
    <property type="entry name" value="RICTOR_M"/>
</dbReference>
<dbReference type="Pfam" id="PF14664">
    <property type="entry name" value="RICTOR_N"/>
    <property type="match status" value="1"/>
</dbReference>
<dbReference type="InterPro" id="IPR029453">
    <property type="entry name" value="Rictor_IV"/>
</dbReference>
<dbReference type="Pfam" id="PF14663">
    <property type="entry name" value="RasGEF_N_2"/>
    <property type="match status" value="1"/>
</dbReference>
<dbReference type="Pfam" id="PF14666">
    <property type="entry name" value="RICTOR_M"/>
    <property type="match status" value="1"/>
</dbReference>
<evidence type="ECO:0000256" key="1">
    <source>
        <dbReference type="ARBA" id="ARBA00008878"/>
    </source>
</evidence>
<gene>
    <name evidence="6" type="ORF">DIABBA_LOCUS5450</name>
</gene>
<dbReference type="SUPFAM" id="SSF48371">
    <property type="entry name" value="ARM repeat"/>
    <property type="match status" value="1"/>
</dbReference>
<feature type="domain" description="Rapamycin-insensitive companion of mTOR N-terminal" evidence="4">
    <location>
        <begin position="57"/>
        <end position="433"/>
    </location>
</feature>
<protein>
    <recommendedName>
        <fullName evidence="8">Rapamycin-insensitive companion of mTOR</fullName>
    </recommendedName>
</protein>
<dbReference type="InterPro" id="IPR028267">
    <property type="entry name" value="Pianissimo_N"/>
</dbReference>
<dbReference type="SMART" id="SM01303">
    <property type="entry name" value="RasGEF_N_2"/>
    <property type="match status" value="1"/>
</dbReference>
<feature type="region of interest" description="Disordered" evidence="2">
    <location>
        <begin position="1435"/>
        <end position="1457"/>
    </location>
</feature>
<dbReference type="EMBL" id="OU898278">
    <property type="protein sequence ID" value="CAG9831901.1"/>
    <property type="molecule type" value="Genomic_DNA"/>
</dbReference>
<evidence type="ECO:0000313" key="7">
    <source>
        <dbReference type="Proteomes" id="UP001153709"/>
    </source>
</evidence>
<evidence type="ECO:0000259" key="5">
    <source>
        <dbReference type="SMART" id="SM01310"/>
    </source>
</evidence>
<dbReference type="PANTHER" id="PTHR13298">
    <property type="entry name" value="CYTOSOLIC REGULATOR PIANISSIMO"/>
    <property type="match status" value="1"/>
</dbReference>
<accession>A0A9N9SYE4</accession>
<feature type="compositionally biased region" description="Polar residues" evidence="2">
    <location>
        <begin position="1443"/>
        <end position="1457"/>
    </location>
</feature>
<dbReference type="OrthoDB" id="271111at2759"/>
<dbReference type="InterPro" id="IPR028268">
    <property type="entry name" value="Pianissimo_fam"/>
</dbReference>
<dbReference type="InterPro" id="IPR029452">
    <property type="entry name" value="RICTOR_V"/>
</dbReference>
<evidence type="ECO:0008006" key="8">
    <source>
        <dbReference type="Google" id="ProtNLM"/>
    </source>
</evidence>
<feature type="compositionally biased region" description="Low complexity" evidence="2">
    <location>
        <begin position="1175"/>
        <end position="1190"/>
    </location>
</feature>
<dbReference type="SMART" id="SM01310">
    <property type="entry name" value="RICTOR_V"/>
    <property type="match status" value="1"/>
</dbReference>
<feature type="domain" description="Rapamycin-insensitive companion of mTOR middle" evidence="3">
    <location>
        <begin position="517"/>
        <end position="745"/>
    </location>
</feature>
<feature type="domain" description="Rapamycin-insensitive companion of mTOR" evidence="5">
    <location>
        <begin position="923"/>
        <end position="995"/>
    </location>
</feature>
<dbReference type="GO" id="GO:0031932">
    <property type="term" value="C:TORC2 complex"/>
    <property type="evidence" value="ECO:0007669"/>
    <property type="project" value="InterPro"/>
</dbReference>
<reference evidence="6" key="1">
    <citation type="submission" date="2022-01" db="EMBL/GenBank/DDBJ databases">
        <authorList>
            <person name="King R."/>
        </authorList>
    </citation>
    <scope>NUCLEOTIDE SEQUENCE</scope>
</reference>
<evidence type="ECO:0000313" key="6">
    <source>
        <dbReference type="EMBL" id="CAG9831901.1"/>
    </source>
</evidence>
<dbReference type="GO" id="GO:0043539">
    <property type="term" value="F:protein serine/threonine kinase activator activity"/>
    <property type="evidence" value="ECO:0007669"/>
    <property type="project" value="TreeGrafter"/>
</dbReference>
<sequence length="1480" mass="167824">MAVSSWMLRHQNRYNRSTRHNKQEDVLAQLQSLGPQGSCAKLLEKICDQNVKEEILFSYLNAFVKLTLKCGDDFEYSVEEILICLRIPLIHNSAQIRTAGLRCIRHVLKTETDIVQSNKLLIPYLLTRSLDLILRNDVERIEAMKLIRKTLIISASSFDMSLARCLVSLAYEGAEAKDRMLRVCMATLSELGVLNAKLFIASGGVTAISRNLLECQSPKIAESLCGVLLLLLDKPSTRNIAAIDLHCTAAPYCDFHYKHGSKDKNKRDERELRLNCARLSLLTILRSWPGILHFCSPTDRGGFRAIVEVLYLPQLEVRKSVLDLLYELLGLSQPEWSDELSVALSAVDPCEPQASWRLNEGFVVAEGRSILPHLAKTTPSTTDMHLALLLYCFLENGLLAALTEVIATSDTFICVRASILLGELLRLIQVLLPPGCCNISPSLPSLLEYATKSKPQAIAAITALQQLHMLMKRRPASYSLHLDYIIRNSVHKRNEHKHVKNVKYRHVSTIQRKLHQLVLRDGDDPVKETGVLLSNDAYTWDWSLINIVLKGENNSRIDLNDIAHRTFIKKLIEFYMPSKNKYSHMDLGASRTSVVYTTAGIELINFLVELRDSDYNGLKPLNLIVDLFKDILSNINSIMTSKSVHDCLFSPQHMVNTHCQSYFLFIGQFSRTEIGIKVLENINMFKKLKELATTTNHDCYVKLIISSLEYIFPGPSRDILEAVITCNQESSRLYATQFLHVLLRAGNPLFSSWAIQLLVNQLYDKSRSIYLSALATLNEACELPECLQALIDINPDLEKLGEKGTLLFVRFLSMESGFNKVTKDRASQEIKKWDEGFNYRYVKLLEGDISDALTLHQRNDDGKYDKRSSSQRNTNRKDVFLPPHLYGQLVQHVQGFDLLISQGKTTQMIEIVKAAKCSTDEEILKLKAAIWALGHMGTSNRGYDYLTNFGVVDLIVGFAKWSPVYSVRATSFYVLGLLGTTPLGADDLNRKRWLCTRHDRHDNWPVIREEAEDWFYGRNPSASTSEDVISFGSPFVKEFEMVPEDEDYPDERQDFLRSPSSPEGRRIRQSTLPTSKRPQIGIHKRSLSESKTFETNNGFYEDIRPPSVPFITTGRHRNSSMTESTTSGVSSCDSLLNKPGVCGTYVKTLSPIPSSSSLSTLQLPPQFKRVSHRISSTSTTNSDISTSSLTGSASNELSVQNLVGYNTLKLLRRMEGMNYDKINYDDYYLFNTASHSRPSSSLFDDFYLFNSSFTSVFSVPKFEIETLTSSHDDKRYMGICLPKFLMEIFPSQEEITRTPCIFQDPLRKNSNDEKVWQHSKKGCFVCSRPENHDKAIDFIKDPIKIEILQNVERLANPISNKYVKSHLIRLKQREPEAFRDICVYSEVCKICSESIYRSPTRRVLHELFLDVDFQRLYEPSQKVIKSNNISGQSSLQVEEDTASVESKSLSSGATSPTDVKTLDSLKLTFNENKFPIRNKK</sequence>
<evidence type="ECO:0000256" key="2">
    <source>
        <dbReference type="SAM" id="MobiDB-lite"/>
    </source>
</evidence>
<name>A0A9N9SYE4_DIABA</name>
<proteinExistence type="inferred from homology"/>
<dbReference type="PANTHER" id="PTHR13298:SF11">
    <property type="entry name" value="RAPAMYCIN-INSENSITIVE COMPANION OF MTOR"/>
    <property type="match status" value="1"/>
</dbReference>
<dbReference type="GO" id="GO:0038203">
    <property type="term" value="P:TORC2 signaling"/>
    <property type="evidence" value="ECO:0007669"/>
    <property type="project" value="TreeGrafter"/>
</dbReference>
<dbReference type="SMART" id="SM01307">
    <property type="entry name" value="RICTOR_M"/>
    <property type="match status" value="1"/>
</dbReference>
<evidence type="ECO:0000259" key="4">
    <source>
        <dbReference type="SMART" id="SM01308"/>
    </source>
</evidence>
<dbReference type="GO" id="GO:0051897">
    <property type="term" value="P:positive regulation of phosphatidylinositol 3-kinase/protein kinase B signal transduction"/>
    <property type="evidence" value="ECO:0007669"/>
    <property type="project" value="TreeGrafter"/>
</dbReference>
<comment type="similarity">
    <text evidence="1">Belongs to the RICTOR family.</text>
</comment>
<feature type="region of interest" description="Disordered" evidence="2">
    <location>
        <begin position="1046"/>
        <end position="1078"/>
    </location>
</feature>
<feature type="region of interest" description="Disordered" evidence="2">
    <location>
        <begin position="1172"/>
        <end position="1191"/>
    </location>
</feature>
<dbReference type="InterPro" id="IPR016024">
    <property type="entry name" value="ARM-type_fold"/>
</dbReference>
<dbReference type="Pfam" id="PF14668">
    <property type="entry name" value="RICTOR_V"/>
    <property type="match status" value="1"/>
</dbReference>
<organism evidence="6 7">
    <name type="scientific">Diabrotica balteata</name>
    <name type="common">Banded cucumber beetle</name>
    <dbReference type="NCBI Taxonomy" id="107213"/>
    <lineage>
        <taxon>Eukaryota</taxon>
        <taxon>Metazoa</taxon>
        <taxon>Ecdysozoa</taxon>
        <taxon>Arthropoda</taxon>
        <taxon>Hexapoda</taxon>
        <taxon>Insecta</taxon>
        <taxon>Pterygota</taxon>
        <taxon>Neoptera</taxon>
        <taxon>Endopterygota</taxon>
        <taxon>Coleoptera</taxon>
        <taxon>Polyphaga</taxon>
        <taxon>Cucujiformia</taxon>
        <taxon>Chrysomeloidea</taxon>
        <taxon>Chrysomelidae</taxon>
        <taxon>Galerucinae</taxon>
        <taxon>Diabroticina</taxon>
        <taxon>Diabroticites</taxon>
        <taxon>Diabrotica</taxon>
    </lineage>
</organism>